<proteinExistence type="predicted"/>
<reference evidence="2" key="1">
    <citation type="submission" date="2023-01" db="EMBL/GenBank/DDBJ databases">
        <title>Complete genome sequence of Planctobacterium marinum strain Dej080120_11.</title>
        <authorList>
            <person name="Ueki S."/>
            <person name="Maruyama F."/>
        </authorList>
    </citation>
    <scope>NUCLEOTIDE SEQUENCE</scope>
    <source>
        <strain evidence="2">Dej080120_11</strain>
    </source>
</reference>
<dbReference type="KEGG" id="pmaw:MACH26_42050"/>
<evidence type="ECO:0000313" key="3">
    <source>
        <dbReference type="Proteomes" id="UP001333710"/>
    </source>
</evidence>
<evidence type="ECO:0008006" key="4">
    <source>
        <dbReference type="Google" id="ProtNLM"/>
    </source>
</evidence>
<feature type="signal peptide" evidence="1">
    <location>
        <begin position="1"/>
        <end position="19"/>
    </location>
</feature>
<name>A0AA48HVE3_9ALTE</name>
<dbReference type="AlphaFoldDB" id="A0AA48HVE3"/>
<sequence length="172" mass="19552">MKALLCLFLLSTLSLTACAQNSPPDCQSEPHRQFDFWVGDWVVSDKDGNLQGHNTIELLLNDCTLQENWRGAKGSSGKSFNLYDRQTKQWHQTWIDANGGILYLDGTLQNEVMVLEGERLGRDGKPVTHRISYTPLEDGQVKQHWQVSRDSGKTWQDAFLGFYKRKSSTTAM</sequence>
<dbReference type="RefSeq" id="WP_338294748.1">
    <property type="nucleotide sequence ID" value="NZ_AP027272.1"/>
</dbReference>
<evidence type="ECO:0000313" key="2">
    <source>
        <dbReference type="EMBL" id="BDX08684.1"/>
    </source>
</evidence>
<organism evidence="2 3">
    <name type="scientific">Planctobacterium marinum</name>
    <dbReference type="NCBI Taxonomy" id="1631968"/>
    <lineage>
        <taxon>Bacteria</taxon>
        <taxon>Pseudomonadati</taxon>
        <taxon>Pseudomonadota</taxon>
        <taxon>Gammaproteobacteria</taxon>
        <taxon>Alteromonadales</taxon>
        <taxon>Alteromonadaceae</taxon>
        <taxon>Planctobacterium</taxon>
    </lineage>
</organism>
<dbReference type="EMBL" id="AP027272">
    <property type="protein sequence ID" value="BDX08684.1"/>
    <property type="molecule type" value="Genomic_DNA"/>
</dbReference>
<accession>A0AA48HVE3</accession>
<dbReference type="Proteomes" id="UP001333710">
    <property type="component" value="Chromosome"/>
</dbReference>
<feature type="chain" id="PRO_5041455384" description="DUF1579 domain-containing protein" evidence="1">
    <location>
        <begin position="20"/>
        <end position="172"/>
    </location>
</feature>
<protein>
    <recommendedName>
        <fullName evidence="4">DUF1579 domain-containing protein</fullName>
    </recommendedName>
</protein>
<keyword evidence="3" id="KW-1185">Reference proteome</keyword>
<dbReference type="PROSITE" id="PS51257">
    <property type="entry name" value="PROKAR_LIPOPROTEIN"/>
    <property type="match status" value="1"/>
</dbReference>
<gene>
    <name evidence="2" type="ORF">MACH26_42050</name>
</gene>
<evidence type="ECO:0000256" key="1">
    <source>
        <dbReference type="SAM" id="SignalP"/>
    </source>
</evidence>
<keyword evidence="1" id="KW-0732">Signal</keyword>